<dbReference type="WBParaSite" id="Pan_g19937.t1">
    <property type="protein sequence ID" value="Pan_g19937.t1"/>
    <property type="gene ID" value="Pan_g19937"/>
</dbReference>
<reference evidence="3" key="2">
    <citation type="submission" date="2020-10" db="UniProtKB">
        <authorList>
            <consortium name="WormBaseParasite"/>
        </authorList>
    </citation>
    <scope>IDENTIFICATION</scope>
</reference>
<feature type="compositionally biased region" description="Basic and acidic residues" evidence="1">
    <location>
        <begin position="68"/>
        <end position="78"/>
    </location>
</feature>
<evidence type="ECO:0000256" key="1">
    <source>
        <dbReference type="SAM" id="MobiDB-lite"/>
    </source>
</evidence>
<keyword evidence="2" id="KW-1185">Reference proteome</keyword>
<proteinExistence type="predicted"/>
<dbReference type="AlphaFoldDB" id="A0A7E4VE25"/>
<dbReference type="Proteomes" id="UP000492821">
    <property type="component" value="Unassembled WGS sequence"/>
</dbReference>
<evidence type="ECO:0000313" key="2">
    <source>
        <dbReference type="Proteomes" id="UP000492821"/>
    </source>
</evidence>
<protein>
    <submittedName>
        <fullName evidence="3">Uncharacterized protein</fullName>
    </submittedName>
</protein>
<organism evidence="2 3">
    <name type="scientific">Panagrellus redivivus</name>
    <name type="common">Microworm</name>
    <dbReference type="NCBI Taxonomy" id="6233"/>
    <lineage>
        <taxon>Eukaryota</taxon>
        <taxon>Metazoa</taxon>
        <taxon>Ecdysozoa</taxon>
        <taxon>Nematoda</taxon>
        <taxon>Chromadorea</taxon>
        <taxon>Rhabditida</taxon>
        <taxon>Tylenchina</taxon>
        <taxon>Panagrolaimomorpha</taxon>
        <taxon>Panagrolaimoidea</taxon>
        <taxon>Panagrolaimidae</taxon>
        <taxon>Panagrellus</taxon>
    </lineage>
</organism>
<feature type="region of interest" description="Disordered" evidence="1">
    <location>
        <begin position="68"/>
        <end position="89"/>
    </location>
</feature>
<sequence>MRTGQSHVKKLRNLLNLNAHSRISEPNDVNIEQCNQPGVMTNKGVNVKKKMSRTFRSCARGFLRLVDENDENKREQSRTRRKSGRPMRRFETLRQQFRASFGLNHC</sequence>
<reference evidence="2" key="1">
    <citation type="journal article" date="2013" name="Genetics">
        <title>The draft genome and transcriptome of Panagrellus redivivus are shaped by the harsh demands of a free-living lifestyle.</title>
        <authorList>
            <person name="Srinivasan J."/>
            <person name="Dillman A.R."/>
            <person name="Macchietto M.G."/>
            <person name="Heikkinen L."/>
            <person name="Lakso M."/>
            <person name="Fracchia K.M."/>
            <person name="Antoshechkin I."/>
            <person name="Mortazavi A."/>
            <person name="Wong G."/>
            <person name="Sternberg P.W."/>
        </authorList>
    </citation>
    <scope>NUCLEOTIDE SEQUENCE [LARGE SCALE GENOMIC DNA]</scope>
    <source>
        <strain evidence="2">MT8872</strain>
    </source>
</reference>
<name>A0A7E4VE25_PANRE</name>
<evidence type="ECO:0000313" key="3">
    <source>
        <dbReference type="WBParaSite" id="Pan_g19937.t1"/>
    </source>
</evidence>
<accession>A0A7E4VE25</accession>